<name>A0ABD1F043_HYPHA</name>
<feature type="compositionally biased region" description="Basic and acidic residues" evidence="1">
    <location>
        <begin position="31"/>
        <end position="46"/>
    </location>
</feature>
<evidence type="ECO:0000313" key="3">
    <source>
        <dbReference type="Proteomes" id="UP001566132"/>
    </source>
</evidence>
<proteinExistence type="predicted"/>
<dbReference type="AlphaFoldDB" id="A0ABD1F043"/>
<reference evidence="2 3" key="1">
    <citation type="submission" date="2024-05" db="EMBL/GenBank/DDBJ databases">
        <title>Genetic variation in Jamaican populations of the coffee berry borer (Hypothenemus hampei).</title>
        <authorList>
            <person name="Errbii M."/>
            <person name="Myrie A."/>
        </authorList>
    </citation>
    <scope>NUCLEOTIDE SEQUENCE [LARGE SCALE GENOMIC DNA]</scope>
    <source>
        <strain evidence="2">JA-Hopewell-2020-01-JO</strain>
        <tissue evidence="2">Whole body</tissue>
    </source>
</reference>
<evidence type="ECO:0000313" key="2">
    <source>
        <dbReference type="EMBL" id="KAL1506518.1"/>
    </source>
</evidence>
<accession>A0ABD1F043</accession>
<sequence length="280" mass="32865">MKKKDWIQIYDNFNHSSRLLKENSITWDSSDSDHSEERNHDPDHRCFPTINKSKSMVSTTNESSVTSDSEMEHSPIVKVKRINWSRGETCIKKRNLSPVIETKMKRIKDNLTCQRHIKSDTLSELSTNTSTLEKIYQNDSSIQSVDGVYNQPKKKKSYKKGSIAAQLQKTIRQARLRKSVLLDDNRDKLFYKEQEIIKVKCKHFRLEYGVTLMECELLNPDICTIFPACNVDFNFCDNYCVINLGRDKVLNKVILEIECLYELYPPYDFLKLRKFKVYHS</sequence>
<comment type="caution">
    <text evidence="2">The sequence shown here is derived from an EMBL/GenBank/DDBJ whole genome shotgun (WGS) entry which is preliminary data.</text>
</comment>
<dbReference type="Proteomes" id="UP001566132">
    <property type="component" value="Unassembled WGS sequence"/>
</dbReference>
<keyword evidence="3" id="KW-1185">Reference proteome</keyword>
<protein>
    <submittedName>
        <fullName evidence="2">Uncharacterized protein</fullName>
    </submittedName>
</protein>
<dbReference type="EMBL" id="JBDJPC010000004">
    <property type="protein sequence ID" value="KAL1506518.1"/>
    <property type="molecule type" value="Genomic_DNA"/>
</dbReference>
<feature type="compositionally biased region" description="Polar residues" evidence="1">
    <location>
        <begin position="50"/>
        <end position="68"/>
    </location>
</feature>
<feature type="region of interest" description="Disordered" evidence="1">
    <location>
        <begin position="27"/>
        <end position="72"/>
    </location>
</feature>
<organism evidence="2 3">
    <name type="scientific">Hypothenemus hampei</name>
    <name type="common">Coffee berry borer</name>
    <dbReference type="NCBI Taxonomy" id="57062"/>
    <lineage>
        <taxon>Eukaryota</taxon>
        <taxon>Metazoa</taxon>
        <taxon>Ecdysozoa</taxon>
        <taxon>Arthropoda</taxon>
        <taxon>Hexapoda</taxon>
        <taxon>Insecta</taxon>
        <taxon>Pterygota</taxon>
        <taxon>Neoptera</taxon>
        <taxon>Endopterygota</taxon>
        <taxon>Coleoptera</taxon>
        <taxon>Polyphaga</taxon>
        <taxon>Cucujiformia</taxon>
        <taxon>Curculionidae</taxon>
        <taxon>Scolytinae</taxon>
        <taxon>Hypothenemus</taxon>
    </lineage>
</organism>
<evidence type="ECO:0000256" key="1">
    <source>
        <dbReference type="SAM" id="MobiDB-lite"/>
    </source>
</evidence>
<gene>
    <name evidence="2" type="ORF">ABEB36_005866</name>
</gene>